<feature type="binding site" evidence="11">
    <location>
        <position position="178"/>
    </location>
    <ligand>
        <name>alpha-D-mannose 1-phosphate</name>
        <dbReference type="ChEBI" id="CHEBI:58409"/>
    </ligand>
</feature>
<feature type="binding site" evidence="11">
    <location>
        <position position="180"/>
    </location>
    <ligand>
        <name>alpha-D-mannose 1-phosphate</name>
        <dbReference type="ChEBI" id="CHEBI:58409"/>
    </ligand>
</feature>
<feature type="binding site" evidence="12">
    <location>
        <position position="10"/>
    </location>
    <ligand>
        <name>Mg(2+)</name>
        <dbReference type="ChEBI" id="CHEBI:18420"/>
        <label>1</label>
    </ligand>
</feature>
<dbReference type="CDD" id="cd02585">
    <property type="entry name" value="HAD_PMM"/>
    <property type="match status" value="1"/>
</dbReference>
<feature type="binding site" evidence="12">
    <location>
        <position position="221"/>
    </location>
    <ligand>
        <name>Mg(2+)</name>
        <dbReference type="ChEBI" id="CHEBI:18420"/>
        <label>1</label>
    </ligand>
</feature>
<evidence type="ECO:0000256" key="3">
    <source>
        <dbReference type="ARBA" id="ARBA00009736"/>
    </source>
</evidence>
<evidence type="ECO:0000256" key="8">
    <source>
        <dbReference type="ARBA" id="ARBA00022842"/>
    </source>
</evidence>
<dbReference type="GO" id="GO:0006487">
    <property type="term" value="P:protein N-linked glycosylation"/>
    <property type="evidence" value="ECO:0007669"/>
    <property type="project" value="TreeGrafter"/>
</dbReference>
<dbReference type="InterPro" id="IPR023214">
    <property type="entry name" value="HAD_sf"/>
</dbReference>
<feature type="binding site" evidence="12">
    <location>
        <position position="219"/>
    </location>
    <ligand>
        <name>Mg(2+)</name>
        <dbReference type="ChEBI" id="CHEBI:18420"/>
        <label>1</label>
    </ligand>
</feature>
<reference evidence="14" key="1">
    <citation type="submission" date="2020-09" db="EMBL/GenBank/DDBJ databases">
        <authorList>
            <person name="Kikuchi T."/>
        </authorList>
    </citation>
    <scope>NUCLEOTIDE SEQUENCE</scope>
    <source>
        <strain evidence="14">Ka4C1</strain>
    </source>
</reference>
<comment type="catalytic activity">
    <reaction evidence="13">
        <text>alpha-D-mannose 1-phosphate = D-mannose 6-phosphate</text>
        <dbReference type="Rhea" id="RHEA:11140"/>
        <dbReference type="ChEBI" id="CHEBI:58409"/>
        <dbReference type="ChEBI" id="CHEBI:58735"/>
        <dbReference type="EC" id="5.4.2.8"/>
    </reaction>
</comment>
<dbReference type="AlphaFoldDB" id="A0A7I8WTM4"/>
<keyword evidence="15" id="KW-1185">Reference proteome</keyword>
<protein>
    <recommendedName>
        <fullName evidence="5 13">Phosphomannomutase</fullName>
        <ecNumber evidence="5 13">5.4.2.8</ecNumber>
    </recommendedName>
</protein>
<evidence type="ECO:0000256" key="5">
    <source>
        <dbReference type="ARBA" id="ARBA00012730"/>
    </source>
</evidence>
<evidence type="ECO:0000256" key="13">
    <source>
        <dbReference type="RuleBase" id="RU361118"/>
    </source>
</evidence>
<evidence type="ECO:0000256" key="6">
    <source>
        <dbReference type="ARBA" id="ARBA00022490"/>
    </source>
</evidence>
<keyword evidence="6 13" id="KW-0963">Cytoplasm</keyword>
<dbReference type="SFLD" id="SFLDG01140">
    <property type="entry name" value="C2.B:_Phosphomannomutase_and_P"/>
    <property type="match status" value="1"/>
</dbReference>
<name>A0A7I8WTM4_BURXY</name>
<comment type="subcellular location">
    <subcellularLocation>
        <location evidence="1 13">Cytoplasm</location>
    </subcellularLocation>
</comment>
<dbReference type="Pfam" id="PF03332">
    <property type="entry name" value="PMM"/>
    <property type="match status" value="1"/>
</dbReference>
<feature type="active site" description="Proton donor/acceptor" evidence="10">
    <location>
        <position position="10"/>
    </location>
</feature>
<feature type="binding site" evidence="11">
    <location>
        <position position="133"/>
    </location>
    <ligand>
        <name>alpha-D-mannose 1-phosphate</name>
        <dbReference type="ChEBI" id="CHEBI:58409"/>
    </ligand>
</feature>
<feature type="active site" description="Nucleophile" evidence="10">
    <location>
        <position position="8"/>
    </location>
</feature>
<dbReference type="NCBIfam" id="TIGR01484">
    <property type="entry name" value="HAD-SF-IIB"/>
    <property type="match status" value="1"/>
</dbReference>
<evidence type="ECO:0000313" key="14">
    <source>
        <dbReference type="EMBL" id="CAD5226708.1"/>
    </source>
</evidence>
<feature type="binding site" evidence="11">
    <location>
        <position position="140"/>
    </location>
    <ligand>
        <name>alpha-D-mannose 1-phosphate</name>
        <dbReference type="ChEBI" id="CHEBI:58409"/>
    </ligand>
</feature>
<dbReference type="OrthoDB" id="10264771at2759"/>
<dbReference type="GO" id="GO:0009298">
    <property type="term" value="P:GDP-mannose biosynthetic process"/>
    <property type="evidence" value="ECO:0007669"/>
    <property type="project" value="UniProtKB-UniPathway"/>
</dbReference>
<evidence type="ECO:0000256" key="11">
    <source>
        <dbReference type="PIRSR" id="PIRSR605002-2"/>
    </source>
</evidence>
<dbReference type="UniPathway" id="UPA00126">
    <property type="reaction ID" value="UER00424"/>
</dbReference>
<keyword evidence="7 12" id="KW-0479">Metal-binding</keyword>
<comment type="function">
    <text evidence="13">Involved in the synthesis of the GDP-mannose and dolichol-phosphate-mannose required for a number of critical mannosyl transfer reactions.</text>
</comment>
<feature type="binding site" evidence="12">
    <location>
        <position position="207"/>
    </location>
    <ligand>
        <name>Mg(2+)</name>
        <dbReference type="ChEBI" id="CHEBI:18420"/>
        <label>1</label>
    </ligand>
</feature>
<evidence type="ECO:0000256" key="10">
    <source>
        <dbReference type="PIRSR" id="PIRSR605002-1"/>
    </source>
</evidence>
<dbReference type="GO" id="GO:0006013">
    <property type="term" value="P:mannose metabolic process"/>
    <property type="evidence" value="ECO:0007669"/>
    <property type="project" value="TreeGrafter"/>
</dbReference>
<dbReference type="FunFam" id="3.30.1240.20:FF:000001">
    <property type="entry name" value="Phosphomannomutase"/>
    <property type="match status" value="1"/>
</dbReference>
<dbReference type="EC" id="5.4.2.8" evidence="5 13"/>
<feature type="binding site" evidence="12">
    <location>
        <position position="224"/>
    </location>
    <ligand>
        <name>Mg(2+)</name>
        <dbReference type="ChEBI" id="CHEBI:18420"/>
        <label>1</label>
    </ligand>
</feature>
<evidence type="ECO:0000256" key="7">
    <source>
        <dbReference type="ARBA" id="ARBA00022723"/>
    </source>
</evidence>
<feature type="binding site" evidence="11">
    <location>
        <position position="17"/>
    </location>
    <ligand>
        <name>alpha-D-mannose 1-phosphate</name>
        <dbReference type="ChEBI" id="CHEBI:58409"/>
    </ligand>
</feature>
<dbReference type="GO" id="GO:0004615">
    <property type="term" value="F:phosphomannomutase activity"/>
    <property type="evidence" value="ECO:0007669"/>
    <property type="project" value="UniProtKB-EC"/>
</dbReference>
<feature type="binding site" evidence="12">
    <location>
        <position position="8"/>
    </location>
    <ligand>
        <name>Mg(2+)</name>
        <dbReference type="ChEBI" id="CHEBI:18420"/>
        <label>1</label>
    </ligand>
</feature>
<comment type="caution">
    <text evidence="14">The sequence shown here is derived from an EMBL/GenBank/DDBJ whole genome shotgun (WGS) entry which is preliminary data.</text>
</comment>
<dbReference type="PANTHER" id="PTHR10466:SF0">
    <property type="entry name" value="PHOSPHOMANNOMUTASE"/>
    <property type="match status" value="1"/>
</dbReference>
<evidence type="ECO:0000256" key="9">
    <source>
        <dbReference type="ARBA" id="ARBA00023235"/>
    </source>
</evidence>
<dbReference type="SFLD" id="SFLDS00003">
    <property type="entry name" value="Haloacid_Dehalogenase"/>
    <property type="match status" value="1"/>
</dbReference>
<evidence type="ECO:0000256" key="4">
    <source>
        <dbReference type="ARBA" id="ARBA00011738"/>
    </source>
</evidence>
<dbReference type="InterPro" id="IPR036412">
    <property type="entry name" value="HAD-like_sf"/>
</dbReference>
<feature type="binding site" evidence="11">
    <location>
        <position position="122"/>
    </location>
    <ligand>
        <name>alpha-D-mannose 1-phosphate</name>
        <dbReference type="ChEBI" id="CHEBI:58409"/>
    </ligand>
</feature>
<dbReference type="SFLD" id="SFLDG01143">
    <property type="entry name" value="C2.B.3:_Phosphomannomutase_Lik"/>
    <property type="match status" value="1"/>
</dbReference>
<dbReference type="InterPro" id="IPR005002">
    <property type="entry name" value="PMM"/>
</dbReference>
<dbReference type="GO" id="GO:0046872">
    <property type="term" value="F:metal ion binding"/>
    <property type="evidence" value="ECO:0007669"/>
    <property type="project" value="UniProtKB-KW"/>
</dbReference>
<comment type="subunit">
    <text evidence="4 13">Homodimer.</text>
</comment>
<gene>
    <name evidence="14" type="ORF">BXYJ_LOCUS9253</name>
</gene>
<dbReference type="InterPro" id="IPR006379">
    <property type="entry name" value="HAD-SF_hydro_IIB"/>
</dbReference>
<dbReference type="Gene3D" id="3.40.50.1000">
    <property type="entry name" value="HAD superfamily/HAD-like"/>
    <property type="match status" value="1"/>
</dbReference>
<keyword evidence="9 13" id="KW-0413">Isomerase</keyword>
<dbReference type="SMR" id="A0A7I8WTM4"/>
<dbReference type="PANTHER" id="PTHR10466">
    <property type="entry name" value="PHOSPHOMANNOMUTASE"/>
    <property type="match status" value="1"/>
</dbReference>
<accession>A0A7I8WTM4</accession>
<dbReference type="Proteomes" id="UP000659654">
    <property type="component" value="Unassembled WGS sequence"/>
</dbReference>
<comment type="cofactor">
    <cofactor evidence="12">
        <name>Mg(2+)</name>
        <dbReference type="ChEBI" id="CHEBI:18420"/>
    </cofactor>
</comment>
<evidence type="ECO:0000256" key="12">
    <source>
        <dbReference type="PIRSR" id="PIRSR605002-3"/>
    </source>
</evidence>
<comment type="similarity">
    <text evidence="3 13">Belongs to the eukaryotic PMM family.</text>
</comment>
<dbReference type="GO" id="GO:0005829">
    <property type="term" value="C:cytosol"/>
    <property type="evidence" value="ECO:0007669"/>
    <property type="project" value="TreeGrafter"/>
</dbReference>
<proteinExistence type="inferred from homology"/>
<dbReference type="SUPFAM" id="SSF56784">
    <property type="entry name" value="HAD-like"/>
    <property type="match status" value="1"/>
</dbReference>
<sequence>MSTILLFDVDGTLTKPRQNISTDLKDFLVGVGKTVDIGVVGGSDLNKVVEQLGSDLELLKTELSYIFTENGLVGFKGAEQLPTMSIRDKLGEEKLQDVVNFCLDYIAKLKIPIKRGTFVEYRKGMLNVSPIGRNCSQEEREEFNRYDLVHGIRADFVKVLKERFSDYGLTFSIGGQISIDIFPNGWDKTFCLQYLERKYERIHFFGDKTAPGGNDYEIYEDKRTIGHTVTSPEDTKHKARVKRIK</sequence>
<dbReference type="EMBL" id="CAJFDI010000004">
    <property type="protein sequence ID" value="CAD5226708.1"/>
    <property type="molecule type" value="Genomic_DNA"/>
</dbReference>
<evidence type="ECO:0000313" key="15">
    <source>
        <dbReference type="Proteomes" id="UP000659654"/>
    </source>
</evidence>
<organism evidence="14 15">
    <name type="scientific">Bursaphelenchus xylophilus</name>
    <name type="common">Pinewood nematode worm</name>
    <name type="synonym">Aphelenchoides xylophilus</name>
    <dbReference type="NCBI Taxonomy" id="6326"/>
    <lineage>
        <taxon>Eukaryota</taxon>
        <taxon>Metazoa</taxon>
        <taxon>Ecdysozoa</taxon>
        <taxon>Nematoda</taxon>
        <taxon>Chromadorea</taxon>
        <taxon>Rhabditida</taxon>
        <taxon>Tylenchina</taxon>
        <taxon>Tylenchomorpha</taxon>
        <taxon>Aphelenchoidea</taxon>
        <taxon>Aphelenchoididae</taxon>
        <taxon>Bursaphelenchus</taxon>
    </lineage>
</organism>
<comment type="pathway">
    <text evidence="2 13">Nucleotide-sugar biosynthesis; GDP-alpha-D-mannose biosynthesis; alpha-D-mannose 1-phosphate from D-fructose 6-phosphate: step 2/2.</text>
</comment>
<dbReference type="InterPro" id="IPR043169">
    <property type="entry name" value="PMM_cap"/>
</dbReference>
<keyword evidence="8 12" id="KW-0460">Magnesium</keyword>
<dbReference type="Gene3D" id="3.30.1240.20">
    <property type="match status" value="1"/>
</dbReference>
<evidence type="ECO:0000256" key="2">
    <source>
        <dbReference type="ARBA" id="ARBA00004699"/>
    </source>
</evidence>
<dbReference type="EMBL" id="CAJFCV020000004">
    <property type="protein sequence ID" value="CAG9116109.1"/>
    <property type="molecule type" value="Genomic_DNA"/>
</dbReference>
<evidence type="ECO:0000256" key="1">
    <source>
        <dbReference type="ARBA" id="ARBA00004496"/>
    </source>
</evidence>
<dbReference type="Proteomes" id="UP000582659">
    <property type="component" value="Unassembled WGS sequence"/>
</dbReference>
<dbReference type="SFLD" id="SFLDF00445">
    <property type="entry name" value="alpha-phosphomannomutase"/>
    <property type="match status" value="1"/>
</dbReference>